<accession>A0A3E0GTZ8</accession>
<organism evidence="1 2">
    <name type="scientific">Kutzneria buriramensis</name>
    <dbReference type="NCBI Taxonomy" id="1045776"/>
    <lineage>
        <taxon>Bacteria</taxon>
        <taxon>Bacillati</taxon>
        <taxon>Actinomycetota</taxon>
        <taxon>Actinomycetes</taxon>
        <taxon>Pseudonocardiales</taxon>
        <taxon>Pseudonocardiaceae</taxon>
        <taxon>Kutzneria</taxon>
    </lineage>
</organism>
<protein>
    <submittedName>
        <fullName evidence="1">Uncharacterized protein</fullName>
    </submittedName>
</protein>
<sequence>MLVDASEVEALTAIRAIDAVAVADENQFWAAAAEELGYGM</sequence>
<dbReference type="EMBL" id="QUNO01000028">
    <property type="protein sequence ID" value="REH27720.1"/>
    <property type="molecule type" value="Genomic_DNA"/>
</dbReference>
<reference evidence="1 2" key="1">
    <citation type="submission" date="2018-08" db="EMBL/GenBank/DDBJ databases">
        <title>Genomic Encyclopedia of Archaeal and Bacterial Type Strains, Phase II (KMG-II): from individual species to whole genera.</title>
        <authorList>
            <person name="Goeker M."/>
        </authorList>
    </citation>
    <scope>NUCLEOTIDE SEQUENCE [LARGE SCALE GENOMIC DNA]</scope>
    <source>
        <strain evidence="1 2">DSM 45791</strain>
    </source>
</reference>
<dbReference type="Proteomes" id="UP000256269">
    <property type="component" value="Unassembled WGS sequence"/>
</dbReference>
<evidence type="ECO:0000313" key="1">
    <source>
        <dbReference type="EMBL" id="REH27720.1"/>
    </source>
</evidence>
<comment type="caution">
    <text evidence="1">The sequence shown here is derived from an EMBL/GenBank/DDBJ whole genome shotgun (WGS) entry which is preliminary data.</text>
</comment>
<gene>
    <name evidence="1" type="ORF">BCF44_12823</name>
</gene>
<name>A0A3E0GTZ8_9PSEU</name>
<evidence type="ECO:0000313" key="2">
    <source>
        <dbReference type="Proteomes" id="UP000256269"/>
    </source>
</evidence>
<proteinExistence type="predicted"/>
<dbReference type="AlphaFoldDB" id="A0A3E0GTZ8"/>
<keyword evidence="2" id="KW-1185">Reference proteome</keyword>